<proteinExistence type="predicted"/>
<comment type="caution">
    <text evidence="2">The sequence shown here is derived from an EMBL/GenBank/DDBJ whole genome shotgun (WGS) entry which is preliminary data.</text>
</comment>
<dbReference type="InterPro" id="IPR029062">
    <property type="entry name" value="Class_I_gatase-like"/>
</dbReference>
<evidence type="ECO:0000256" key="1">
    <source>
        <dbReference type="SAM" id="MobiDB-lite"/>
    </source>
</evidence>
<protein>
    <submittedName>
        <fullName evidence="2">Uncharacterized protein</fullName>
    </submittedName>
</protein>
<accession>A0A918E1F9</accession>
<dbReference type="EMBL" id="BMMS01000070">
    <property type="protein sequence ID" value="GGP00882.1"/>
    <property type="molecule type" value="Genomic_DNA"/>
</dbReference>
<name>A0A918E1F9_9ACTN</name>
<organism evidence="2 3">
    <name type="scientific">Wenjunlia tyrosinilytica</name>
    <dbReference type="NCBI Taxonomy" id="1544741"/>
    <lineage>
        <taxon>Bacteria</taxon>
        <taxon>Bacillati</taxon>
        <taxon>Actinomycetota</taxon>
        <taxon>Actinomycetes</taxon>
        <taxon>Kitasatosporales</taxon>
        <taxon>Streptomycetaceae</taxon>
        <taxon>Wenjunlia</taxon>
    </lineage>
</organism>
<dbReference type="Proteomes" id="UP000641932">
    <property type="component" value="Unassembled WGS sequence"/>
</dbReference>
<reference evidence="2" key="2">
    <citation type="submission" date="2020-09" db="EMBL/GenBank/DDBJ databases">
        <authorList>
            <person name="Sun Q."/>
            <person name="Zhou Y."/>
        </authorList>
    </citation>
    <scope>NUCLEOTIDE SEQUENCE</scope>
    <source>
        <strain evidence="2">CGMCC 4.7201</strain>
    </source>
</reference>
<gene>
    <name evidence="2" type="ORF">GCM10012280_70590</name>
</gene>
<evidence type="ECO:0000313" key="2">
    <source>
        <dbReference type="EMBL" id="GGP00882.1"/>
    </source>
</evidence>
<feature type="region of interest" description="Disordered" evidence="1">
    <location>
        <begin position="30"/>
        <end position="126"/>
    </location>
</feature>
<dbReference type="SUPFAM" id="SSF52317">
    <property type="entry name" value="Class I glutamine amidotransferase-like"/>
    <property type="match status" value="1"/>
</dbReference>
<dbReference type="AlphaFoldDB" id="A0A918E1F9"/>
<dbReference type="Gene3D" id="3.40.50.880">
    <property type="match status" value="1"/>
</dbReference>
<sequence length="126" mass="13187">MAALCQGSAALLSATTDDGSFTFAGHAVTSLSDEEEKQGGPRQECAVPEALLTRPGLTRHTVEQVVGTPMPPLGTRTAGQGLCTGPHPRVPLPHRSGSPSTETPRTYGRPPSTNRVEIDAPEDTED</sequence>
<reference evidence="2" key="1">
    <citation type="journal article" date="2014" name="Int. J. Syst. Evol. Microbiol.">
        <title>Complete genome sequence of Corynebacterium casei LMG S-19264T (=DSM 44701T), isolated from a smear-ripened cheese.</title>
        <authorList>
            <consortium name="US DOE Joint Genome Institute (JGI-PGF)"/>
            <person name="Walter F."/>
            <person name="Albersmeier A."/>
            <person name="Kalinowski J."/>
            <person name="Ruckert C."/>
        </authorList>
    </citation>
    <scope>NUCLEOTIDE SEQUENCE</scope>
    <source>
        <strain evidence="2">CGMCC 4.7201</strain>
    </source>
</reference>
<keyword evidence="3" id="KW-1185">Reference proteome</keyword>
<evidence type="ECO:0000313" key="3">
    <source>
        <dbReference type="Proteomes" id="UP000641932"/>
    </source>
</evidence>